<keyword evidence="2" id="KW-1185">Reference proteome</keyword>
<sequence length="83" mass="8954">GTERKGTLGCRAIIMEAVPKRVLSPALPKEIVTSEGGCYQVWLSSDLSILSEGRIGGSQTHSQPSWPLLPQVFRLFQGLLCAS</sequence>
<proteinExistence type="predicted"/>
<dbReference type="EMBL" id="JAHRHJ020003813">
    <property type="protein sequence ID" value="KAH9290511.1"/>
    <property type="molecule type" value="Genomic_DNA"/>
</dbReference>
<feature type="non-terminal residue" evidence="1">
    <location>
        <position position="83"/>
    </location>
</feature>
<dbReference type="Proteomes" id="UP000824469">
    <property type="component" value="Unassembled WGS sequence"/>
</dbReference>
<accession>A0AA38BXT2</accession>
<reference evidence="1 2" key="1">
    <citation type="journal article" date="2021" name="Nat. Plants">
        <title>The Taxus genome provides insights into paclitaxel biosynthesis.</title>
        <authorList>
            <person name="Xiong X."/>
            <person name="Gou J."/>
            <person name="Liao Q."/>
            <person name="Li Y."/>
            <person name="Zhou Q."/>
            <person name="Bi G."/>
            <person name="Li C."/>
            <person name="Du R."/>
            <person name="Wang X."/>
            <person name="Sun T."/>
            <person name="Guo L."/>
            <person name="Liang H."/>
            <person name="Lu P."/>
            <person name="Wu Y."/>
            <person name="Zhang Z."/>
            <person name="Ro D.K."/>
            <person name="Shang Y."/>
            <person name="Huang S."/>
            <person name="Yan J."/>
        </authorList>
    </citation>
    <scope>NUCLEOTIDE SEQUENCE [LARGE SCALE GENOMIC DNA]</scope>
    <source>
        <strain evidence="1">Ta-2019</strain>
    </source>
</reference>
<feature type="non-terminal residue" evidence="1">
    <location>
        <position position="1"/>
    </location>
</feature>
<comment type="caution">
    <text evidence="1">The sequence shown here is derived from an EMBL/GenBank/DDBJ whole genome shotgun (WGS) entry which is preliminary data.</text>
</comment>
<evidence type="ECO:0000313" key="1">
    <source>
        <dbReference type="EMBL" id="KAH9290511.1"/>
    </source>
</evidence>
<dbReference type="AlphaFoldDB" id="A0AA38BXT2"/>
<gene>
    <name evidence="1" type="ORF">KI387_034628</name>
</gene>
<organism evidence="1 2">
    <name type="scientific">Taxus chinensis</name>
    <name type="common">Chinese yew</name>
    <name type="synonym">Taxus wallichiana var. chinensis</name>
    <dbReference type="NCBI Taxonomy" id="29808"/>
    <lineage>
        <taxon>Eukaryota</taxon>
        <taxon>Viridiplantae</taxon>
        <taxon>Streptophyta</taxon>
        <taxon>Embryophyta</taxon>
        <taxon>Tracheophyta</taxon>
        <taxon>Spermatophyta</taxon>
        <taxon>Pinopsida</taxon>
        <taxon>Pinidae</taxon>
        <taxon>Conifers II</taxon>
        <taxon>Cupressales</taxon>
        <taxon>Taxaceae</taxon>
        <taxon>Taxus</taxon>
    </lineage>
</organism>
<evidence type="ECO:0000313" key="2">
    <source>
        <dbReference type="Proteomes" id="UP000824469"/>
    </source>
</evidence>
<name>A0AA38BXT2_TAXCH</name>
<protein>
    <submittedName>
        <fullName evidence="1">Uncharacterized protein</fullName>
    </submittedName>
</protein>